<dbReference type="Proteomes" id="UP000614982">
    <property type="component" value="Unassembled WGS sequence"/>
</dbReference>
<accession>A0ABQ1DS48</accession>
<organism evidence="1 2">
    <name type="scientific">Pseudomonas cichorii</name>
    <dbReference type="NCBI Taxonomy" id="36746"/>
    <lineage>
        <taxon>Bacteria</taxon>
        <taxon>Pseudomonadati</taxon>
        <taxon>Pseudomonadota</taxon>
        <taxon>Gammaproteobacteria</taxon>
        <taxon>Pseudomonadales</taxon>
        <taxon>Pseudomonadaceae</taxon>
        <taxon>Pseudomonas</taxon>
    </lineage>
</organism>
<gene>
    <name evidence="1" type="ORF">PSCICP_38220</name>
</gene>
<reference evidence="1 2" key="1">
    <citation type="submission" date="2020-05" db="EMBL/GenBank/DDBJ databases">
        <title>Genetic diversity of Pseudomonas cichorii.</title>
        <authorList>
            <person name="Tani S."/>
            <person name="Yagi H."/>
            <person name="Hashimoto S."/>
            <person name="Iiyama K."/>
            <person name="Furuya N."/>
        </authorList>
    </citation>
    <scope>NUCLEOTIDE SEQUENCE [LARGE SCALE GENOMIC DNA]</scope>
    <source>
        <strain evidence="1 2">LMG 2162</strain>
    </source>
</reference>
<comment type="caution">
    <text evidence="1">The sequence shown here is derived from an EMBL/GenBank/DDBJ whole genome shotgun (WGS) entry which is preliminary data.</text>
</comment>
<evidence type="ECO:0000313" key="1">
    <source>
        <dbReference type="EMBL" id="GFM93850.1"/>
    </source>
</evidence>
<keyword evidence="2" id="KW-1185">Reference proteome</keyword>
<dbReference type="EMBL" id="BLWA01000012">
    <property type="protein sequence ID" value="GFM93850.1"/>
    <property type="molecule type" value="Genomic_DNA"/>
</dbReference>
<protein>
    <submittedName>
        <fullName evidence="1">Uncharacterized protein</fullName>
    </submittedName>
</protein>
<evidence type="ECO:0000313" key="2">
    <source>
        <dbReference type="Proteomes" id="UP000614982"/>
    </source>
</evidence>
<sequence>MSTEKCALVHLTLFKHSTESFLAALDEADIPHGPIRMFSSAPQNSGLVEAISALSEAMPWNAIAKVIIAWIEARKSREVIIYTEAGESFHAKGYSASDVQKLLQISTNVAIIDTKPVDE</sequence>
<dbReference type="RefSeq" id="WP_025262455.1">
    <property type="nucleotide sequence ID" value="NZ_BLVX01000018.1"/>
</dbReference>
<name>A0ABQ1DS48_PSECI</name>
<proteinExistence type="predicted"/>
<dbReference type="GeneID" id="45544956"/>